<proteinExistence type="predicted"/>
<protein>
    <submittedName>
        <fullName evidence="2">Uncharacterized protein</fullName>
    </submittedName>
</protein>
<evidence type="ECO:0000256" key="1">
    <source>
        <dbReference type="SAM" id="Phobius"/>
    </source>
</evidence>
<organism evidence="2 3">
    <name type="scientific">Aspergillus luchuensis (strain CBS 106.47)</name>
    <dbReference type="NCBI Taxonomy" id="1137211"/>
    <lineage>
        <taxon>Eukaryota</taxon>
        <taxon>Fungi</taxon>
        <taxon>Dikarya</taxon>
        <taxon>Ascomycota</taxon>
        <taxon>Pezizomycotina</taxon>
        <taxon>Eurotiomycetes</taxon>
        <taxon>Eurotiomycetidae</taxon>
        <taxon>Eurotiales</taxon>
        <taxon>Aspergillaceae</taxon>
        <taxon>Aspergillus</taxon>
        <taxon>Aspergillus subgen. Circumdati</taxon>
    </lineage>
</organism>
<feature type="transmembrane region" description="Helical" evidence="1">
    <location>
        <begin position="47"/>
        <end position="70"/>
    </location>
</feature>
<sequence length="109" mass="11950">MRETSRRSGQAGQHGSVKRLQTYSSAPFLQSDGFRVLFRRLSGSHSLVSLVLEIVVFLGGFAAFSFVASLEKSGKKREKEKKGPKGFFQVPTVSSHGCYYCSSNQGTIP</sequence>
<evidence type="ECO:0000313" key="2">
    <source>
        <dbReference type="EMBL" id="OJZ92221.1"/>
    </source>
</evidence>
<dbReference type="AlphaFoldDB" id="A0A1M3TZS1"/>
<dbReference type="EMBL" id="KV878236">
    <property type="protein sequence ID" value="OJZ92221.1"/>
    <property type="molecule type" value="Genomic_DNA"/>
</dbReference>
<name>A0A1M3TZS1_ASPLC</name>
<accession>A0A1M3TZS1</accession>
<evidence type="ECO:0000313" key="3">
    <source>
        <dbReference type="Proteomes" id="UP000184063"/>
    </source>
</evidence>
<keyword evidence="1" id="KW-0472">Membrane</keyword>
<keyword evidence="1" id="KW-1133">Transmembrane helix</keyword>
<keyword evidence="1" id="KW-0812">Transmembrane</keyword>
<gene>
    <name evidence="2" type="ORF">ASPFODRAFT_253156</name>
</gene>
<dbReference type="Proteomes" id="UP000184063">
    <property type="component" value="Unassembled WGS sequence"/>
</dbReference>
<dbReference type="VEuPathDB" id="FungiDB:ASPFODRAFT_253156"/>
<reference evidence="3" key="1">
    <citation type="journal article" date="2017" name="Genome Biol.">
        <title>Comparative genomics reveals high biological diversity and specific adaptations in the industrially and medically important fungal genus Aspergillus.</title>
        <authorList>
            <person name="de Vries R.P."/>
            <person name="Riley R."/>
            <person name="Wiebenga A."/>
            <person name="Aguilar-Osorio G."/>
            <person name="Amillis S."/>
            <person name="Uchima C.A."/>
            <person name="Anderluh G."/>
            <person name="Asadollahi M."/>
            <person name="Askin M."/>
            <person name="Barry K."/>
            <person name="Battaglia E."/>
            <person name="Bayram O."/>
            <person name="Benocci T."/>
            <person name="Braus-Stromeyer S.A."/>
            <person name="Caldana C."/>
            <person name="Canovas D."/>
            <person name="Cerqueira G.C."/>
            <person name="Chen F."/>
            <person name="Chen W."/>
            <person name="Choi C."/>
            <person name="Clum A."/>
            <person name="Dos Santos R.A."/>
            <person name="Damasio A.R."/>
            <person name="Diallinas G."/>
            <person name="Emri T."/>
            <person name="Fekete E."/>
            <person name="Flipphi M."/>
            <person name="Freyberg S."/>
            <person name="Gallo A."/>
            <person name="Gournas C."/>
            <person name="Habgood R."/>
            <person name="Hainaut M."/>
            <person name="Harispe M.L."/>
            <person name="Henrissat B."/>
            <person name="Hilden K.S."/>
            <person name="Hope R."/>
            <person name="Hossain A."/>
            <person name="Karabika E."/>
            <person name="Karaffa L."/>
            <person name="Karanyi Z."/>
            <person name="Krasevec N."/>
            <person name="Kuo A."/>
            <person name="Kusch H."/>
            <person name="LaButti K."/>
            <person name="Lagendijk E.L."/>
            <person name="Lapidus A."/>
            <person name="Levasseur A."/>
            <person name="Lindquist E."/>
            <person name="Lipzen A."/>
            <person name="Logrieco A.F."/>
            <person name="MacCabe A."/>
            <person name="Maekelae M.R."/>
            <person name="Malavazi I."/>
            <person name="Melin P."/>
            <person name="Meyer V."/>
            <person name="Mielnichuk N."/>
            <person name="Miskei M."/>
            <person name="Molnar A.P."/>
            <person name="Mule G."/>
            <person name="Ngan C.Y."/>
            <person name="Orejas M."/>
            <person name="Orosz E."/>
            <person name="Ouedraogo J.P."/>
            <person name="Overkamp K.M."/>
            <person name="Park H.-S."/>
            <person name="Perrone G."/>
            <person name="Piumi F."/>
            <person name="Punt P.J."/>
            <person name="Ram A.F."/>
            <person name="Ramon A."/>
            <person name="Rauscher S."/>
            <person name="Record E."/>
            <person name="Riano-Pachon D.M."/>
            <person name="Robert V."/>
            <person name="Roehrig J."/>
            <person name="Ruller R."/>
            <person name="Salamov A."/>
            <person name="Salih N.S."/>
            <person name="Samson R.A."/>
            <person name="Sandor E."/>
            <person name="Sanguinetti M."/>
            <person name="Schuetze T."/>
            <person name="Sepcic K."/>
            <person name="Shelest E."/>
            <person name="Sherlock G."/>
            <person name="Sophianopoulou V."/>
            <person name="Squina F.M."/>
            <person name="Sun H."/>
            <person name="Susca A."/>
            <person name="Todd R.B."/>
            <person name="Tsang A."/>
            <person name="Unkles S.E."/>
            <person name="van de Wiele N."/>
            <person name="van Rossen-Uffink D."/>
            <person name="Oliveira J.V."/>
            <person name="Vesth T.C."/>
            <person name="Visser J."/>
            <person name="Yu J.-H."/>
            <person name="Zhou M."/>
            <person name="Andersen M.R."/>
            <person name="Archer D.B."/>
            <person name="Baker S.E."/>
            <person name="Benoit I."/>
            <person name="Brakhage A.A."/>
            <person name="Braus G.H."/>
            <person name="Fischer R."/>
            <person name="Frisvad J.C."/>
            <person name="Goldman G.H."/>
            <person name="Houbraken J."/>
            <person name="Oakley B."/>
            <person name="Pocsi I."/>
            <person name="Scazzocchio C."/>
            <person name="Seiboth B."/>
            <person name="vanKuyk P.A."/>
            <person name="Wortman J."/>
            <person name="Dyer P.S."/>
            <person name="Grigoriev I.V."/>
        </authorList>
    </citation>
    <scope>NUCLEOTIDE SEQUENCE [LARGE SCALE GENOMIC DNA]</scope>
    <source>
        <strain evidence="3">CBS 106.47</strain>
    </source>
</reference>